<feature type="compositionally biased region" description="Acidic residues" evidence="2">
    <location>
        <begin position="733"/>
        <end position="777"/>
    </location>
</feature>
<feature type="region of interest" description="Disordered" evidence="2">
    <location>
        <begin position="733"/>
        <end position="779"/>
    </location>
</feature>
<feature type="compositionally biased region" description="Acidic residues" evidence="2">
    <location>
        <begin position="160"/>
        <end position="173"/>
    </location>
</feature>
<feature type="compositionally biased region" description="Polar residues" evidence="2">
    <location>
        <begin position="462"/>
        <end position="480"/>
    </location>
</feature>
<organism evidence="3 4">
    <name type="scientific">Candidatus Gallitreponema excrementavium</name>
    <dbReference type="NCBI Taxonomy" id="2840840"/>
    <lineage>
        <taxon>Bacteria</taxon>
        <taxon>Pseudomonadati</taxon>
        <taxon>Spirochaetota</taxon>
        <taxon>Spirochaetia</taxon>
        <taxon>Spirochaetales</taxon>
        <taxon>Candidatus Gallitreponema</taxon>
    </lineage>
</organism>
<feature type="region of interest" description="Disordered" evidence="2">
    <location>
        <begin position="43"/>
        <end position="277"/>
    </location>
</feature>
<feature type="compositionally biased region" description="Polar residues" evidence="2">
    <location>
        <begin position="558"/>
        <end position="570"/>
    </location>
</feature>
<feature type="coiled-coil region" evidence="1">
    <location>
        <begin position="1046"/>
        <end position="1073"/>
    </location>
</feature>
<feature type="compositionally biased region" description="Polar residues" evidence="2">
    <location>
        <begin position="1073"/>
        <end position="1086"/>
    </location>
</feature>
<sequence>MPSDFEKNKEQELDRYGVWIKSGPQDVNDTTGDTAVNLEPPVELQDLQEKQPVSETPASVDGSIEPESGAETETAEPDETGVQDALEELDLPPLSDFNSLDEETELPVKDEEITEADFEIQPSTEIKTSEGTENTMPEDTGSSEESPHINIVQDDGAASFEDDSLAEPDDDNGSDALPEEQTITVENDWISDKEDVPVWESEKTSHEADLKDAENPENDAEPPESGSIVFAEDRDEFPDFSAFLDESELSQIDNMTPPPRTEKKESSGDGMEEISMDDFGLSDDFSEISLDDFMSDGSSSKAKENQAVFDDTPPLNIDLEFDDEFIEESKKMSRTQTDSDDLLSQFFDDDFGVEIIDESPDLSESSKTSGKTEQTGSTDFDLSEIEGFEMFDDTEASPVSEEKPHEDNISSIGKTEEISLSDFDTESTGSETPDTVKSRGGNDGSEDVTSEFDDILSEIGPSANQGSQSIDKPSSGDINLTVTVEDDEETEEEPEPEMDNLEEEEEEISVPIYIEDAGKTPEPSKPNNAPSPGDFDLSEIEGFEFLDSDSPSKKSEQNETVSEETITQEKTTAEPVVAEDETTAEPVVAKDEITAEPVVTEDETIAEPVVAEDETIAEPVVAEEEITAEPVVAEEETPLAAPDFAEPAVQEEEITADPVVAEEETPLADLDFAEPALQEEEIIAEPAVEDNEITAEPVVAEDETIAEPVVAEDETPLADLDFAEPALQEEEIIAEPAVTEDETIAEPVVAEDETIAEPVVTEDEITAEPVVAEEETPLADLDFAEPALQEEEIIAEPAEEDDEITAEPVVAEDETPLADPDFAEPALQEEETIAEPVVAEDETIAEPVVTEEETPLADLDFAEPALQEDETIAEPVVPEEETPLADPDFAEPALQEEEIIAEPAVEEEKCGTEKEADNNKQEQVEAVNTETADVSDMFLESTGNSENTSETMKDLDIPPALGEPGDKETVEINTPKLDITNPFDDSLENTEGDSDTKENEKVESEENMNNDFDDVKAVEQDLLDTETKDTGSEPALDKTNEETTVLRKIAEELTSIRDEITTLKSELNNLKSVDTTASQVEESVQSGDDAGEVSIPTSQNDSENSGFFADDDTDESIALTGDELNNILTTADFTEEKSGVDEDHPVNDDSGEPEEVKTEDVDEGISDFEKELLENDEKTFDEEKAFEDPAYDTVEPVPITKIEDTNYLDGEDEALPAEELAIDEGEIPEIDFNDEVLVEPEETEISDTIKDLDINAKTPEIDTVTQEPTEEKEPEVEKEDNGVFTEELKGEIKTVLAYMDQLLENLPESKIEEFAKSEHFHVYKKLFDELGLS</sequence>
<feature type="compositionally biased region" description="Polar residues" evidence="2">
    <location>
        <begin position="121"/>
        <end position="137"/>
    </location>
</feature>
<dbReference type="Proteomes" id="UP000823638">
    <property type="component" value="Unassembled WGS sequence"/>
</dbReference>
<feature type="region of interest" description="Disordered" evidence="2">
    <location>
        <begin position="290"/>
        <end position="316"/>
    </location>
</feature>
<feature type="region of interest" description="Disordered" evidence="2">
    <location>
        <begin position="1258"/>
        <end position="1283"/>
    </location>
</feature>
<feature type="region of interest" description="Disordered" evidence="2">
    <location>
        <begin position="1073"/>
        <end position="1113"/>
    </location>
</feature>
<feature type="compositionally biased region" description="Basic and acidic residues" evidence="2">
    <location>
        <begin position="906"/>
        <end position="923"/>
    </location>
</feature>
<feature type="region of interest" description="Disordered" evidence="2">
    <location>
        <begin position="901"/>
        <end position="1014"/>
    </location>
</feature>
<name>A0A9D9HPI7_9SPIR</name>
<protein>
    <submittedName>
        <fullName evidence="3">Uncharacterized protein</fullName>
    </submittedName>
</protein>
<evidence type="ECO:0000313" key="4">
    <source>
        <dbReference type="Proteomes" id="UP000823638"/>
    </source>
</evidence>
<feature type="region of interest" description="Disordered" evidence="2">
    <location>
        <begin position="1131"/>
        <end position="1163"/>
    </location>
</feature>
<gene>
    <name evidence="3" type="ORF">IAA81_04945</name>
</gene>
<feature type="compositionally biased region" description="Acidic residues" evidence="2">
    <location>
        <begin position="1268"/>
        <end position="1278"/>
    </location>
</feature>
<feature type="compositionally biased region" description="Basic and acidic residues" evidence="2">
    <location>
        <begin position="190"/>
        <end position="214"/>
    </location>
</feature>
<feature type="region of interest" description="Disordered" evidence="2">
    <location>
        <begin position="833"/>
        <end position="857"/>
    </location>
</feature>
<feature type="compositionally biased region" description="Polar residues" evidence="2">
    <location>
        <begin position="362"/>
        <end position="380"/>
    </location>
</feature>
<feature type="compositionally biased region" description="Basic and acidic residues" evidence="2">
    <location>
        <begin position="1134"/>
        <end position="1147"/>
    </location>
</feature>
<feature type="compositionally biased region" description="Acidic residues" evidence="2">
    <location>
        <begin position="484"/>
        <end position="508"/>
    </location>
</feature>
<evidence type="ECO:0000256" key="1">
    <source>
        <dbReference type="SAM" id="Coils"/>
    </source>
</evidence>
<keyword evidence="1" id="KW-0175">Coiled coil</keyword>
<reference evidence="3" key="2">
    <citation type="journal article" date="2021" name="PeerJ">
        <title>Extensive microbial diversity within the chicken gut microbiome revealed by metagenomics and culture.</title>
        <authorList>
            <person name="Gilroy R."/>
            <person name="Ravi A."/>
            <person name="Getino M."/>
            <person name="Pursley I."/>
            <person name="Horton D.L."/>
            <person name="Alikhan N.F."/>
            <person name="Baker D."/>
            <person name="Gharbi K."/>
            <person name="Hall N."/>
            <person name="Watson M."/>
            <person name="Adriaenssens E.M."/>
            <person name="Foster-Nyarko E."/>
            <person name="Jarju S."/>
            <person name="Secka A."/>
            <person name="Antonio M."/>
            <person name="Oren A."/>
            <person name="Chaudhuri R.R."/>
            <person name="La Ragione R."/>
            <person name="Hildebrand F."/>
            <person name="Pallen M.J."/>
        </authorList>
    </citation>
    <scope>NUCLEOTIDE SEQUENCE</scope>
    <source>
        <strain evidence="3">10532</strain>
    </source>
</reference>
<evidence type="ECO:0000313" key="3">
    <source>
        <dbReference type="EMBL" id="MBO8457560.1"/>
    </source>
</evidence>
<comment type="caution">
    <text evidence="3">The sequence shown here is derived from an EMBL/GenBank/DDBJ whole genome shotgun (WGS) entry which is preliminary data.</text>
</comment>
<feature type="region of interest" description="Disordered" evidence="2">
    <location>
        <begin position="354"/>
        <end position="651"/>
    </location>
</feature>
<accession>A0A9D9HPI7</accession>
<feature type="compositionally biased region" description="Polar residues" evidence="2">
    <location>
        <begin position="1095"/>
        <end position="1105"/>
    </location>
</feature>
<feature type="compositionally biased region" description="Acidic residues" evidence="2">
    <location>
        <begin position="444"/>
        <end position="456"/>
    </location>
</feature>
<reference evidence="3" key="1">
    <citation type="submission" date="2020-10" db="EMBL/GenBank/DDBJ databases">
        <authorList>
            <person name="Gilroy R."/>
        </authorList>
    </citation>
    <scope>NUCLEOTIDE SEQUENCE</scope>
    <source>
        <strain evidence="3">10532</strain>
    </source>
</reference>
<feature type="compositionally biased region" description="Acidic residues" evidence="2">
    <location>
        <begin position="833"/>
        <end position="855"/>
    </location>
</feature>
<feature type="compositionally biased region" description="Acidic residues" evidence="2">
    <location>
        <begin position="599"/>
        <end position="637"/>
    </location>
</feature>
<feature type="compositionally biased region" description="Basic and acidic residues" evidence="2">
    <location>
        <begin position="994"/>
        <end position="1004"/>
    </location>
</feature>
<feature type="compositionally biased region" description="Polar residues" evidence="2">
    <location>
        <begin position="941"/>
        <end position="950"/>
    </location>
</feature>
<feature type="compositionally biased region" description="Acidic residues" evidence="2">
    <location>
        <begin position="536"/>
        <end position="547"/>
    </location>
</feature>
<evidence type="ECO:0000256" key="2">
    <source>
        <dbReference type="SAM" id="MobiDB-lite"/>
    </source>
</evidence>
<dbReference type="EMBL" id="JADIMM010000070">
    <property type="protein sequence ID" value="MBO8457560.1"/>
    <property type="molecule type" value="Genomic_DNA"/>
</dbReference>
<feature type="compositionally biased region" description="Acidic residues" evidence="2">
    <location>
        <begin position="68"/>
        <end position="90"/>
    </location>
</feature>
<feature type="compositionally biased region" description="Acidic residues" evidence="2">
    <location>
        <begin position="381"/>
        <end position="395"/>
    </location>
</feature>
<feature type="compositionally biased region" description="Polar residues" evidence="2">
    <location>
        <begin position="426"/>
        <end position="435"/>
    </location>
</feature>
<proteinExistence type="predicted"/>